<accession>A0ABT8KIK9</accession>
<dbReference type="EMBL" id="JAUJEA010000001">
    <property type="protein sequence ID" value="MDN5200547.1"/>
    <property type="molecule type" value="Genomic_DNA"/>
</dbReference>
<dbReference type="RefSeq" id="WP_346750570.1">
    <property type="nucleotide sequence ID" value="NZ_JAUJEA010000001.1"/>
</dbReference>
<dbReference type="SUPFAM" id="SSF53254">
    <property type="entry name" value="Phosphoglycerate mutase-like"/>
    <property type="match status" value="1"/>
</dbReference>
<dbReference type="InterPro" id="IPR013078">
    <property type="entry name" value="His_Pase_superF_clade-1"/>
</dbReference>
<organism evidence="1 2">
    <name type="scientific">Splendidivirga corallicola</name>
    <dbReference type="NCBI Taxonomy" id="3051826"/>
    <lineage>
        <taxon>Bacteria</taxon>
        <taxon>Pseudomonadati</taxon>
        <taxon>Bacteroidota</taxon>
        <taxon>Cytophagia</taxon>
        <taxon>Cytophagales</taxon>
        <taxon>Splendidivirgaceae</taxon>
        <taxon>Splendidivirga</taxon>
    </lineage>
</organism>
<proteinExistence type="predicted"/>
<dbReference type="EC" id="5.4.-.-" evidence="1"/>
<reference evidence="1" key="1">
    <citation type="submission" date="2023-06" db="EMBL/GenBank/DDBJ databases">
        <title>Genomic of Parafulvivirga corallium.</title>
        <authorList>
            <person name="Wang G."/>
        </authorList>
    </citation>
    <scope>NUCLEOTIDE SEQUENCE</scope>
    <source>
        <strain evidence="1">BMA10</strain>
    </source>
</reference>
<evidence type="ECO:0000313" key="1">
    <source>
        <dbReference type="EMBL" id="MDN5200547.1"/>
    </source>
</evidence>
<sequence>MNRINIISFFFLIIFFYTENGYSQESNITTIYMIRHAEKASDGTKDPDLTEIGRKRANLFNKMLSNVDISAIYSTPYKRTRQTVKPLADSKGLTIIEYDPRAPKLEEILGNHKGGSIVIVGHSNTIPFMANHFVAQEQFKQLDDLEYDKLFIVNTLGIGKSKVEVLSF</sequence>
<keyword evidence="1" id="KW-0413">Isomerase</keyword>
<comment type="caution">
    <text evidence="1">The sequence shown here is derived from an EMBL/GenBank/DDBJ whole genome shotgun (WGS) entry which is preliminary data.</text>
</comment>
<dbReference type="InterPro" id="IPR029033">
    <property type="entry name" value="His_PPase_superfam"/>
</dbReference>
<evidence type="ECO:0000313" key="2">
    <source>
        <dbReference type="Proteomes" id="UP001172082"/>
    </source>
</evidence>
<dbReference type="GO" id="GO:0016853">
    <property type="term" value="F:isomerase activity"/>
    <property type="evidence" value="ECO:0007669"/>
    <property type="project" value="UniProtKB-KW"/>
</dbReference>
<dbReference type="Pfam" id="PF00300">
    <property type="entry name" value="His_Phos_1"/>
    <property type="match status" value="1"/>
</dbReference>
<gene>
    <name evidence="1" type="ORF">QQ008_04220</name>
</gene>
<dbReference type="Proteomes" id="UP001172082">
    <property type="component" value="Unassembled WGS sequence"/>
</dbReference>
<dbReference type="CDD" id="cd07067">
    <property type="entry name" value="HP_PGM_like"/>
    <property type="match status" value="1"/>
</dbReference>
<keyword evidence="2" id="KW-1185">Reference proteome</keyword>
<protein>
    <submittedName>
        <fullName evidence="1">Phosphoglycerate mutase family protein</fullName>
        <ecNumber evidence="1">5.4.-.-</ecNumber>
    </submittedName>
</protein>
<dbReference type="SMART" id="SM00855">
    <property type="entry name" value="PGAM"/>
    <property type="match status" value="1"/>
</dbReference>
<name>A0ABT8KIK9_9BACT</name>
<dbReference type="Gene3D" id="3.40.50.1240">
    <property type="entry name" value="Phosphoglycerate mutase-like"/>
    <property type="match status" value="1"/>
</dbReference>